<dbReference type="EMBL" id="GGEC01000556">
    <property type="protein sequence ID" value="MBW81039.1"/>
    <property type="molecule type" value="Transcribed_RNA"/>
</dbReference>
<accession>A0A2P2III5</accession>
<dbReference type="AlphaFoldDB" id="A0A2P2III5"/>
<evidence type="ECO:0000313" key="1">
    <source>
        <dbReference type="EMBL" id="MBW81039.1"/>
    </source>
</evidence>
<reference evidence="1" key="1">
    <citation type="submission" date="2018-02" db="EMBL/GenBank/DDBJ databases">
        <title>Rhizophora mucronata_Transcriptome.</title>
        <authorList>
            <person name="Meera S.P."/>
            <person name="Sreeshan A."/>
            <person name="Augustine A."/>
        </authorList>
    </citation>
    <scope>NUCLEOTIDE SEQUENCE</scope>
    <source>
        <tissue evidence="1">Leaf</tissue>
    </source>
</reference>
<organism evidence="1">
    <name type="scientific">Rhizophora mucronata</name>
    <name type="common">Asiatic mangrove</name>
    <dbReference type="NCBI Taxonomy" id="61149"/>
    <lineage>
        <taxon>Eukaryota</taxon>
        <taxon>Viridiplantae</taxon>
        <taxon>Streptophyta</taxon>
        <taxon>Embryophyta</taxon>
        <taxon>Tracheophyta</taxon>
        <taxon>Spermatophyta</taxon>
        <taxon>Magnoliopsida</taxon>
        <taxon>eudicotyledons</taxon>
        <taxon>Gunneridae</taxon>
        <taxon>Pentapetalae</taxon>
        <taxon>rosids</taxon>
        <taxon>fabids</taxon>
        <taxon>Malpighiales</taxon>
        <taxon>Rhizophoraceae</taxon>
        <taxon>Rhizophora</taxon>
    </lineage>
</organism>
<protein>
    <submittedName>
        <fullName evidence="1">Uncharacterized protein</fullName>
    </submittedName>
</protein>
<name>A0A2P2III5_RHIMU</name>
<proteinExistence type="predicted"/>
<sequence>MIVVNISELEILNGVEFNCKKMCKVSHIGSVEEPQILTGKGL</sequence>